<feature type="compositionally biased region" description="Polar residues" evidence="2">
    <location>
        <begin position="275"/>
        <end position="288"/>
    </location>
</feature>
<feature type="compositionally biased region" description="Basic and acidic residues" evidence="2">
    <location>
        <begin position="618"/>
        <end position="636"/>
    </location>
</feature>
<proteinExistence type="predicted"/>
<feature type="region of interest" description="Disordered" evidence="2">
    <location>
        <begin position="526"/>
        <end position="674"/>
    </location>
</feature>
<dbReference type="PANTHER" id="PTHR23295">
    <property type="entry name" value="NUCLEAR RECEPTOR COACTIVATOR 5-RELATED"/>
    <property type="match status" value="1"/>
</dbReference>
<dbReference type="Pfam" id="PF00076">
    <property type="entry name" value="RRM_1"/>
    <property type="match status" value="1"/>
</dbReference>
<keyword evidence="5" id="KW-1185">Reference proteome</keyword>
<dbReference type="PROSITE" id="PS50102">
    <property type="entry name" value="RRM"/>
    <property type="match status" value="1"/>
</dbReference>
<reference evidence="4 5" key="1">
    <citation type="submission" date="2018-02" db="EMBL/GenBank/DDBJ databases">
        <title>The genomes of Aspergillus section Nigri reveals drivers in fungal speciation.</title>
        <authorList>
            <consortium name="DOE Joint Genome Institute"/>
            <person name="Vesth T.C."/>
            <person name="Nybo J."/>
            <person name="Theobald S."/>
            <person name="Brandl J."/>
            <person name="Frisvad J.C."/>
            <person name="Nielsen K.F."/>
            <person name="Lyhne E.K."/>
            <person name="Kogle M.E."/>
            <person name="Kuo A."/>
            <person name="Riley R."/>
            <person name="Clum A."/>
            <person name="Nolan M."/>
            <person name="Lipzen A."/>
            <person name="Salamov A."/>
            <person name="Henrissat B."/>
            <person name="Wiebenga A."/>
            <person name="De vries R.P."/>
            <person name="Grigoriev I.V."/>
            <person name="Mortensen U.H."/>
            <person name="Andersen M.R."/>
            <person name="Baker S.E."/>
        </authorList>
    </citation>
    <scope>NUCLEOTIDE SEQUENCE [LARGE SCALE GENOMIC DNA]</scope>
    <source>
        <strain evidence="4 5">CBS 114.80</strain>
    </source>
</reference>
<dbReference type="InterPro" id="IPR035979">
    <property type="entry name" value="RBD_domain_sf"/>
</dbReference>
<dbReference type="InterPro" id="IPR052600">
    <property type="entry name" value="Nuc_rcpt_coact/corep"/>
</dbReference>
<dbReference type="Proteomes" id="UP000248817">
    <property type="component" value="Unassembled WGS sequence"/>
</dbReference>
<feature type="compositionally biased region" description="Polar residues" evidence="2">
    <location>
        <begin position="535"/>
        <end position="546"/>
    </location>
</feature>
<feature type="compositionally biased region" description="Low complexity" evidence="2">
    <location>
        <begin position="323"/>
        <end position="341"/>
    </location>
</feature>
<accession>A0A2V5IYH4</accession>
<dbReference type="Gene3D" id="3.30.70.330">
    <property type="match status" value="1"/>
</dbReference>
<feature type="domain" description="RRM" evidence="3">
    <location>
        <begin position="464"/>
        <end position="535"/>
    </location>
</feature>
<evidence type="ECO:0000259" key="3">
    <source>
        <dbReference type="PROSITE" id="PS50102"/>
    </source>
</evidence>
<feature type="compositionally biased region" description="Basic and acidic residues" evidence="2">
    <location>
        <begin position="576"/>
        <end position="585"/>
    </location>
</feature>
<dbReference type="SUPFAM" id="SSF52954">
    <property type="entry name" value="Class II aaRS ABD-related"/>
    <property type="match status" value="1"/>
</dbReference>
<feature type="region of interest" description="Disordered" evidence="2">
    <location>
        <begin position="224"/>
        <end position="435"/>
    </location>
</feature>
<dbReference type="SUPFAM" id="SSF54928">
    <property type="entry name" value="RNA-binding domain, RBD"/>
    <property type="match status" value="1"/>
</dbReference>
<feature type="compositionally biased region" description="Basic and acidic residues" evidence="2">
    <location>
        <begin position="593"/>
        <end position="608"/>
    </location>
</feature>
<protein>
    <recommendedName>
        <fullName evidence="3">RRM domain-containing protein</fullName>
    </recommendedName>
</protein>
<dbReference type="InterPro" id="IPR034167">
    <property type="entry name" value="Nab3_RRM"/>
</dbReference>
<feature type="region of interest" description="Disordered" evidence="2">
    <location>
        <begin position="1"/>
        <end position="46"/>
    </location>
</feature>
<dbReference type="InterPro" id="IPR012677">
    <property type="entry name" value="Nucleotide-bd_a/b_plait_sf"/>
</dbReference>
<feature type="compositionally biased region" description="Polar residues" evidence="2">
    <location>
        <begin position="224"/>
        <end position="242"/>
    </location>
</feature>
<organism evidence="4 5">
    <name type="scientific">Aspergillus indologenus CBS 114.80</name>
    <dbReference type="NCBI Taxonomy" id="1450541"/>
    <lineage>
        <taxon>Eukaryota</taxon>
        <taxon>Fungi</taxon>
        <taxon>Dikarya</taxon>
        <taxon>Ascomycota</taxon>
        <taxon>Pezizomycotina</taxon>
        <taxon>Eurotiomycetes</taxon>
        <taxon>Eurotiomycetidae</taxon>
        <taxon>Eurotiales</taxon>
        <taxon>Aspergillaceae</taxon>
        <taxon>Aspergillus</taxon>
        <taxon>Aspergillus subgen. Circumdati</taxon>
    </lineage>
</organism>
<feature type="compositionally biased region" description="Basic residues" evidence="2">
    <location>
        <begin position="104"/>
        <end position="121"/>
    </location>
</feature>
<evidence type="ECO:0000256" key="2">
    <source>
        <dbReference type="SAM" id="MobiDB-lite"/>
    </source>
</evidence>
<gene>
    <name evidence="4" type="ORF">BP00DRAFT_383938</name>
</gene>
<sequence>MTPNSPDEALHFRGKTLTPESPRPLHVAEPAKIPVLQNQMDPVFNDTSTYERSSEYLHGLNSQAHQNGSNPYASQGPYVGFEAMRGNATGSAQQAPEQQPPPHYTHHTHHQHHRHHHHHHNTQGSFQLGSFILDEGSANNRNNHTISAVATIPQASLPSDRSAPSNPYTSTILGTTATNSALTTLPPSDAAAIIAHPMPDVPPSSSHAAQNYPSASEVNPAIASWTTSFPPSDRLVSQNKPADSTGEDGVDFQNLLDNLPPSSTAFSAPTVAETAPSTADASALSQAGTDDLGLPPRPPPQDKPSIHPNYNASDDIRSYHQLPPSSSATQPSSPSYPAQQSNNYQSNLGVSPLTAAGAPGTSAGVSALPPPPVASFQHTEPQESAAVGATAATAPTAAATATTAAPVLATKNGRAERLSTRQSKSNADEDTPWGPEVQKKYDEFLHDERIYVTEGLWDRFPPGSRLFVGNLPTERVTKRDLFHIFHKFGKLAQISIKQAYGFIQFLDSSACKNALDSEQGAVVRGRKVHLEISKPQRNTRPGTASGEQPRAPPSRRSRSPEYSRGGSSGTRNARVPGERYDRPYESGRVPFSDFRDEPTHRRRDDYRPPRSPSPRAFRGRDGYRSRDRTPERYDRRERRRSRSPYARDRRYRSPSPRARGAYESETDIPVPRRAPRDVPEVQLLVLEEVDRNFLFHVENSFRNRGLRVDILVLGPRIPLSAAVQRQIQEGVLAIVRLSRPSQFSRKIPLQVFDRSGGPDNVRSNEYPDVEPSIAAEIVFHAQSVQRGGTHSFTPNPAFGVPLPAPAASVPQAPLPSVPSQPNIANLITSLDGPTLQSLLGVLQQQQQRPSAVPGAQQPFSHPAAAPAAAATAHTTADLASLLNAATRQPIATNPQQPLAPQPFPLQTPNAPVVSDPNLISLLAKGLGGQQSQNQAAVGHQVQNIMHQLGKWKQ</sequence>
<dbReference type="SMART" id="SM00360">
    <property type="entry name" value="RRM"/>
    <property type="match status" value="1"/>
</dbReference>
<dbReference type="EMBL" id="KZ825642">
    <property type="protein sequence ID" value="PYI25526.1"/>
    <property type="molecule type" value="Genomic_DNA"/>
</dbReference>
<dbReference type="InterPro" id="IPR000504">
    <property type="entry name" value="RRM_dom"/>
</dbReference>
<evidence type="ECO:0000313" key="4">
    <source>
        <dbReference type="EMBL" id="PYI25526.1"/>
    </source>
</evidence>
<keyword evidence="1" id="KW-0694">RNA-binding</keyword>
<evidence type="ECO:0000256" key="1">
    <source>
        <dbReference type="PROSITE-ProRule" id="PRU00176"/>
    </source>
</evidence>
<feature type="compositionally biased region" description="Polar residues" evidence="2">
    <location>
        <begin position="36"/>
        <end position="46"/>
    </location>
</feature>
<dbReference type="PANTHER" id="PTHR23295:SF6">
    <property type="entry name" value="NEOSIN, ISOFORM A"/>
    <property type="match status" value="1"/>
</dbReference>
<name>A0A2V5IYH4_9EURO</name>
<dbReference type="CDD" id="cd12342">
    <property type="entry name" value="RRM_Nab3p"/>
    <property type="match status" value="1"/>
</dbReference>
<feature type="region of interest" description="Disordered" evidence="2">
    <location>
        <begin position="88"/>
        <end position="123"/>
    </location>
</feature>
<dbReference type="AlphaFoldDB" id="A0A2V5IYH4"/>
<evidence type="ECO:0000313" key="5">
    <source>
        <dbReference type="Proteomes" id="UP000248817"/>
    </source>
</evidence>
<feature type="compositionally biased region" description="Low complexity" evidence="2">
    <location>
        <begin position="385"/>
        <end position="410"/>
    </location>
</feature>
<dbReference type="GO" id="GO:0003723">
    <property type="term" value="F:RNA binding"/>
    <property type="evidence" value="ECO:0007669"/>
    <property type="project" value="UniProtKB-UniRule"/>
</dbReference>